<accession>A0A6J5G4L8</accession>
<gene>
    <name evidence="1" type="ORF">LMG27177_03358</name>
</gene>
<dbReference type="Proteomes" id="UP000494252">
    <property type="component" value="Unassembled WGS sequence"/>
</dbReference>
<keyword evidence="2" id="KW-1185">Reference proteome</keyword>
<sequence length="67" mass="7688">MSGELEVALPDYRLEKALIGWQIYMADLPNRRFSTQERVLREFMAERPKGIGELPERMPAPARAADV</sequence>
<reference evidence="1 2" key="1">
    <citation type="submission" date="2020-04" db="EMBL/GenBank/DDBJ databases">
        <authorList>
            <person name="De Canck E."/>
        </authorList>
    </citation>
    <scope>NUCLEOTIDE SEQUENCE [LARGE SCALE GENOMIC DNA]</scope>
    <source>
        <strain evidence="1 2">LMG 27177</strain>
    </source>
</reference>
<organism evidence="1 2">
    <name type="scientific">Paraburkholderia fynbosensis</name>
    <dbReference type="NCBI Taxonomy" id="1200993"/>
    <lineage>
        <taxon>Bacteria</taxon>
        <taxon>Pseudomonadati</taxon>
        <taxon>Pseudomonadota</taxon>
        <taxon>Betaproteobacteria</taxon>
        <taxon>Burkholderiales</taxon>
        <taxon>Burkholderiaceae</taxon>
        <taxon>Paraburkholderia</taxon>
    </lineage>
</organism>
<protein>
    <submittedName>
        <fullName evidence="1">Uncharacterized protein</fullName>
    </submittedName>
</protein>
<dbReference type="EMBL" id="CADIKI010000009">
    <property type="protein sequence ID" value="CAB3793247.1"/>
    <property type="molecule type" value="Genomic_DNA"/>
</dbReference>
<evidence type="ECO:0000313" key="2">
    <source>
        <dbReference type="Proteomes" id="UP000494252"/>
    </source>
</evidence>
<dbReference type="AlphaFoldDB" id="A0A6J5G4L8"/>
<name>A0A6J5G4L8_9BURK</name>
<proteinExistence type="predicted"/>
<evidence type="ECO:0000313" key="1">
    <source>
        <dbReference type="EMBL" id="CAB3793247.1"/>
    </source>
</evidence>